<name>A4G9E6_HERAR</name>
<keyword evidence="2" id="KW-1185">Reference proteome</keyword>
<dbReference type="KEGG" id="har:HEAR3024"/>
<sequence>MKSENEEVASMTPEEFDAALKQLGWKPADFCRLADVHRNTVSRWVNGLVPIPGWAKRFLAMAQEIKRLSKLIEPQK</sequence>
<gene>
    <name evidence="1" type="ordered locus">HEAR3024</name>
</gene>
<dbReference type="InterPro" id="IPR010982">
    <property type="entry name" value="Lambda_DNA-bd_dom_sf"/>
</dbReference>
<dbReference type="HOGENOM" id="CLU_2649507_0_0_4"/>
<dbReference type="GO" id="GO:0003677">
    <property type="term" value="F:DNA binding"/>
    <property type="evidence" value="ECO:0007669"/>
    <property type="project" value="InterPro"/>
</dbReference>
<evidence type="ECO:0008006" key="3">
    <source>
        <dbReference type="Google" id="ProtNLM"/>
    </source>
</evidence>
<dbReference type="AlphaFoldDB" id="A4G9E6"/>
<dbReference type="Gene3D" id="1.10.260.40">
    <property type="entry name" value="lambda repressor-like DNA-binding domains"/>
    <property type="match status" value="1"/>
</dbReference>
<reference evidence="1 2" key="1">
    <citation type="journal article" date="2007" name="PLoS Genet.">
        <title>A tale of two oxidation states: bacterial colonization of arsenic-rich environments.</title>
        <authorList>
            <person name="Muller D."/>
            <person name="Medigue C."/>
            <person name="Koechler S."/>
            <person name="Barbe V."/>
            <person name="Barakat M."/>
            <person name="Talla E."/>
            <person name="Bonnefoy V."/>
            <person name="Krin E."/>
            <person name="Arsene-Ploetze F."/>
            <person name="Carapito C."/>
            <person name="Chandler M."/>
            <person name="Cournoyer B."/>
            <person name="Cruveiller S."/>
            <person name="Dossat C."/>
            <person name="Duval S."/>
            <person name="Heymann M."/>
            <person name="Leize E."/>
            <person name="Lieutaud A."/>
            <person name="Lievremont D."/>
            <person name="Makita Y."/>
            <person name="Mangenot S."/>
            <person name="Nitschke W."/>
            <person name="Ortet P."/>
            <person name="Perdrial N."/>
            <person name="Schoepp B."/>
            <person name="Siguier N."/>
            <person name="Simeonova D.D."/>
            <person name="Rouy Z."/>
            <person name="Segurens B."/>
            <person name="Turlin E."/>
            <person name="Vallenet D."/>
            <person name="Van Dorsselaer A."/>
            <person name="Weiss S."/>
            <person name="Weissenbach J."/>
            <person name="Lett M.C."/>
            <person name="Danchin A."/>
            <person name="Bertin P.N."/>
        </authorList>
    </citation>
    <scope>NUCLEOTIDE SEQUENCE [LARGE SCALE GENOMIC DNA]</scope>
    <source>
        <strain evidence="2">ULPAs1</strain>
    </source>
</reference>
<accession>A4G9E6</accession>
<dbReference type="eggNOG" id="COG2944">
    <property type="taxonomic scope" value="Bacteria"/>
</dbReference>
<organism evidence="1 2">
    <name type="scientific">Herminiimonas arsenicoxydans</name>
    <dbReference type="NCBI Taxonomy" id="204773"/>
    <lineage>
        <taxon>Bacteria</taxon>
        <taxon>Pseudomonadati</taxon>
        <taxon>Pseudomonadota</taxon>
        <taxon>Betaproteobacteria</taxon>
        <taxon>Burkholderiales</taxon>
        <taxon>Oxalobacteraceae</taxon>
        <taxon>Herminiimonas</taxon>
    </lineage>
</organism>
<dbReference type="OrthoDB" id="8909341at2"/>
<proteinExistence type="predicted"/>
<dbReference type="Proteomes" id="UP000006697">
    <property type="component" value="Chromosome"/>
</dbReference>
<dbReference type="EMBL" id="CU207211">
    <property type="protein sequence ID" value="CAL63133.1"/>
    <property type="molecule type" value="Genomic_DNA"/>
</dbReference>
<evidence type="ECO:0000313" key="2">
    <source>
        <dbReference type="Proteomes" id="UP000006697"/>
    </source>
</evidence>
<evidence type="ECO:0000313" key="1">
    <source>
        <dbReference type="EMBL" id="CAL63133.1"/>
    </source>
</evidence>
<dbReference type="STRING" id="204773.HEAR3024"/>
<protein>
    <recommendedName>
        <fullName evidence="3">HTH cro/C1-type domain-containing protein</fullName>
    </recommendedName>
</protein>